<gene>
    <name evidence="7" type="primary">pilE</name>
    <name evidence="8" type="ORF">GUH15_12715</name>
    <name evidence="7" type="ORF">XAC3562_610002</name>
</gene>
<protein>
    <submittedName>
        <fullName evidence="7">PilE protein</fullName>
    </submittedName>
    <submittedName>
        <fullName evidence="8">Prepilin-type N-terminal cleavage/methylation domain-containing protein</fullName>
    </submittedName>
</protein>
<dbReference type="AlphaFoldDB" id="A0A0U5FFM3"/>
<dbReference type="InterPro" id="IPR012902">
    <property type="entry name" value="N_methyl_site"/>
</dbReference>
<dbReference type="KEGG" id="xcf:J172_02838"/>
<dbReference type="SUPFAM" id="SSF54523">
    <property type="entry name" value="Pili subunits"/>
    <property type="match status" value="1"/>
</dbReference>
<dbReference type="Gene3D" id="3.30.700.10">
    <property type="entry name" value="Glycoprotein, Type 4 Pilin"/>
    <property type="match status" value="1"/>
</dbReference>
<evidence type="ECO:0000313" key="9">
    <source>
        <dbReference type="Proteomes" id="UP000052230"/>
    </source>
</evidence>
<keyword evidence="4 6" id="KW-1133">Transmembrane helix</keyword>
<comment type="subcellular location">
    <subcellularLocation>
        <location evidence="1">Membrane</location>
        <topology evidence="1">Single-pass membrane protein</topology>
    </subcellularLocation>
</comment>
<dbReference type="GeneID" id="66911754"/>
<dbReference type="PATRIC" id="fig|434928.28.peg.2907"/>
<dbReference type="RefSeq" id="WP_011051752.1">
    <property type="nucleotide sequence ID" value="NZ_CAVLHM010000044.1"/>
</dbReference>
<dbReference type="PANTHER" id="PTHR30093">
    <property type="entry name" value="GENERAL SECRETION PATHWAY PROTEIN G"/>
    <property type="match status" value="1"/>
</dbReference>
<evidence type="ECO:0000256" key="1">
    <source>
        <dbReference type="ARBA" id="ARBA00004167"/>
    </source>
</evidence>
<feature type="transmembrane region" description="Helical" evidence="6">
    <location>
        <begin position="12"/>
        <end position="36"/>
    </location>
</feature>
<dbReference type="KEGG" id="xcr:J163_02829"/>
<sequence length="143" mass="15181">MKAVGKRRMSAGFTLIELMIVVAVIAVLAGIAMYNYQAAVVRAKRSAATSCLQSGAQYMERYYTTYMSYNNAGTPPALPQCDSGVASSYTVALAPSADGRSYTITATPINQQARADTKCAALSILQSGERRESGTATSVSDCW</sequence>
<dbReference type="KEGG" id="xcn:J169_02845"/>
<keyword evidence="5 6" id="KW-0472">Membrane</keyword>
<keyword evidence="2" id="KW-0488">Methylation</keyword>
<dbReference type="KEGG" id="xcm:J164_02830"/>
<dbReference type="InterPro" id="IPR031982">
    <property type="entry name" value="PilE-like"/>
</dbReference>
<evidence type="ECO:0000256" key="6">
    <source>
        <dbReference type="SAM" id="Phobius"/>
    </source>
</evidence>
<evidence type="ECO:0000256" key="3">
    <source>
        <dbReference type="ARBA" id="ARBA00022692"/>
    </source>
</evidence>
<dbReference type="EMBL" id="JAABFR010000945">
    <property type="protein sequence ID" value="MBD4336903.1"/>
    <property type="molecule type" value="Genomic_DNA"/>
</dbReference>
<dbReference type="PROSITE" id="PS00409">
    <property type="entry name" value="PROKAR_NTER_METHYL"/>
    <property type="match status" value="1"/>
</dbReference>
<dbReference type="GO" id="GO:0016020">
    <property type="term" value="C:membrane"/>
    <property type="evidence" value="ECO:0007669"/>
    <property type="project" value="UniProtKB-SubCell"/>
</dbReference>
<evidence type="ECO:0000256" key="5">
    <source>
        <dbReference type="ARBA" id="ARBA00023136"/>
    </source>
</evidence>
<reference evidence="7 9" key="1">
    <citation type="submission" date="2014-09" db="EMBL/GenBank/DDBJ databases">
        <authorList>
            <person name="Regsiter A."/>
        </authorList>
    </citation>
    <scope>NUCLEOTIDE SEQUENCE [LARGE SCALE GENOMIC DNA]</scope>
</reference>
<proteinExistence type="predicted"/>
<dbReference type="KEGG" id="xcw:J162_02833"/>
<evidence type="ECO:0000256" key="4">
    <source>
        <dbReference type="ARBA" id="ARBA00022989"/>
    </source>
</evidence>
<evidence type="ECO:0000313" key="7">
    <source>
        <dbReference type="EMBL" id="CEG17133.1"/>
    </source>
</evidence>
<dbReference type="KEGG" id="xcu:J159_02830"/>
<dbReference type="PANTHER" id="PTHR30093:SF44">
    <property type="entry name" value="TYPE II SECRETION SYSTEM CORE PROTEIN G"/>
    <property type="match status" value="1"/>
</dbReference>
<dbReference type="GO" id="GO:0043683">
    <property type="term" value="P:type IV pilus assembly"/>
    <property type="evidence" value="ECO:0007669"/>
    <property type="project" value="InterPro"/>
</dbReference>
<dbReference type="NCBIfam" id="TIGR02532">
    <property type="entry name" value="IV_pilin_GFxxxE"/>
    <property type="match status" value="1"/>
</dbReference>
<evidence type="ECO:0000256" key="2">
    <source>
        <dbReference type="ARBA" id="ARBA00022481"/>
    </source>
</evidence>
<evidence type="ECO:0000313" key="8">
    <source>
        <dbReference type="EMBL" id="MBD4336903.1"/>
    </source>
</evidence>
<dbReference type="Proteomes" id="UP000653002">
    <property type="component" value="Unassembled WGS sequence"/>
</dbReference>
<keyword evidence="3 6" id="KW-0812">Transmembrane</keyword>
<dbReference type="Proteomes" id="UP000052230">
    <property type="component" value="Unassembled WGS sequence"/>
</dbReference>
<accession>A0A0U5FFM3</accession>
<name>A0A0U5FFM3_XANCI</name>
<organism evidence="7 9">
    <name type="scientific">Xanthomonas citri pv. citri</name>
    <dbReference type="NCBI Taxonomy" id="611301"/>
    <lineage>
        <taxon>Bacteria</taxon>
        <taxon>Pseudomonadati</taxon>
        <taxon>Pseudomonadota</taxon>
        <taxon>Gammaproteobacteria</taxon>
        <taxon>Lysobacterales</taxon>
        <taxon>Lysobacteraceae</taxon>
        <taxon>Xanthomonas</taxon>
    </lineage>
</organism>
<keyword evidence="9" id="KW-1185">Reference proteome</keyword>
<dbReference type="Pfam" id="PF16732">
    <property type="entry name" value="ComP_DUS"/>
    <property type="match status" value="1"/>
</dbReference>
<comment type="caution">
    <text evidence="7">The sequence shown here is derived from an EMBL/GenBank/DDBJ whole genome shotgun (WGS) entry which is preliminary data.</text>
</comment>
<dbReference type="OMA" id="ERSHTTN"/>
<dbReference type="EMBL" id="CCXZ01000157">
    <property type="protein sequence ID" value="CEG17133.1"/>
    <property type="molecule type" value="Genomic_DNA"/>
</dbReference>
<reference evidence="8" key="2">
    <citation type="submission" date="2020-01" db="EMBL/GenBank/DDBJ databases">
        <authorList>
            <person name="Richard D."/>
        </authorList>
    </citation>
    <scope>NUCLEOTIDE SEQUENCE</scope>
    <source>
        <strain evidence="8">JP541</strain>
    </source>
</reference>
<dbReference type="Pfam" id="PF07963">
    <property type="entry name" value="N_methyl"/>
    <property type="match status" value="1"/>
</dbReference>
<dbReference type="InterPro" id="IPR045584">
    <property type="entry name" value="Pilin-like"/>
</dbReference>